<name>A0AAJ0GDW3_9PEZI</name>
<dbReference type="Proteomes" id="UP001271007">
    <property type="component" value="Unassembled WGS sequence"/>
</dbReference>
<gene>
    <name evidence="3" type="ORF">LTR09_004317</name>
</gene>
<sequence length="211" mass="24320">MSSMPERGPGYLKQLWYRYKALRLPWRRQFLAGADLAGNTFWEFRDAINVGRWRRIVKQSRAKHYSDVKISPQWHQWLRHTREAAPSIQEQQYDVSRQEMMKQLAAKADERWKSIPSFLDAPNKQQAIPAIGVTDSKLADPTEATESDGMPSAVEGTGSVQPQSEEKLQDVGKEAKRKRERKENPWQRPPQGAPGEDWQPASWTPGVAQRR</sequence>
<dbReference type="InterPro" id="IPR007763">
    <property type="entry name" value="NDUFA12"/>
</dbReference>
<feature type="compositionally biased region" description="Basic and acidic residues" evidence="2">
    <location>
        <begin position="164"/>
        <end position="174"/>
    </location>
</feature>
<dbReference type="EMBL" id="JAWDJX010000011">
    <property type="protein sequence ID" value="KAK3054588.1"/>
    <property type="molecule type" value="Genomic_DNA"/>
</dbReference>
<dbReference type="Pfam" id="PF05071">
    <property type="entry name" value="NDUFA12"/>
    <property type="match status" value="1"/>
</dbReference>
<proteinExistence type="inferred from homology"/>
<dbReference type="GO" id="GO:0032981">
    <property type="term" value="P:mitochondrial respiratory chain complex I assembly"/>
    <property type="evidence" value="ECO:0007669"/>
    <property type="project" value="TreeGrafter"/>
</dbReference>
<dbReference type="AlphaFoldDB" id="A0AAJ0GDW3"/>
<dbReference type="GO" id="GO:0005739">
    <property type="term" value="C:mitochondrion"/>
    <property type="evidence" value="ECO:0007669"/>
    <property type="project" value="TreeGrafter"/>
</dbReference>
<dbReference type="PANTHER" id="PTHR32470">
    <property type="entry name" value="ADH DEHYDROGENASE [UBIQUINONE] 1 ALPHA SUBCOMPLEX ASSEMBLY FACTOR 2"/>
    <property type="match status" value="1"/>
</dbReference>
<feature type="region of interest" description="Disordered" evidence="2">
    <location>
        <begin position="133"/>
        <end position="211"/>
    </location>
</feature>
<keyword evidence="4" id="KW-1185">Reference proteome</keyword>
<organism evidence="3 4">
    <name type="scientific">Extremus antarcticus</name>
    <dbReference type="NCBI Taxonomy" id="702011"/>
    <lineage>
        <taxon>Eukaryota</taxon>
        <taxon>Fungi</taxon>
        <taxon>Dikarya</taxon>
        <taxon>Ascomycota</taxon>
        <taxon>Pezizomycotina</taxon>
        <taxon>Dothideomycetes</taxon>
        <taxon>Dothideomycetidae</taxon>
        <taxon>Mycosphaerellales</taxon>
        <taxon>Extremaceae</taxon>
        <taxon>Extremus</taxon>
    </lineage>
</organism>
<evidence type="ECO:0000256" key="2">
    <source>
        <dbReference type="SAM" id="MobiDB-lite"/>
    </source>
</evidence>
<comment type="similarity">
    <text evidence="1">Belongs to the complex I NDUFA12 subunit family.</text>
</comment>
<evidence type="ECO:0000313" key="4">
    <source>
        <dbReference type="Proteomes" id="UP001271007"/>
    </source>
</evidence>
<protein>
    <recommendedName>
        <fullName evidence="5">NADH dehydrogenase [ubiquinone] 1 alpha subcomplex subunit</fullName>
    </recommendedName>
</protein>
<evidence type="ECO:0008006" key="5">
    <source>
        <dbReference type="Google" id="ProtNLM"/>
    </source>
</evidence>
<dbReference type="InterPro" id="IPR052618">
    <property type="entry name" value="ComplexI_NDUFA12"/>
</dbReference>
<dbReference type="PANTHER" id="PTHR32470:SF2">
    <property type="entry name" value="NADH DEHYDROGENASE [UBIQUINONE] 1 ALPHA SUBCOMPLEX ASSEMBLY FACTOR 2"/>
    <property type="match status" value="1"/>
</dbReference>
<evidence type="ECO:0000256" key="1">
    <source>
        <dbReference type="ARBA" id="ARBA00007355"/>
    </source>
</evidence>
<reference evidence="3" key="1">
    <citation type="submission" date="2023-04" db="EMBL/GenBank/DDBJ databases">
        <title>Black Yeasts Isolated from many extreme environments.</title>
        <authorList>
            <person name="Coleine C."/>
            <person name="Stajich J.E."/>
            <person name="Selbmann L."/>
        </authorList>
    </citation>
    <scope>NUCLEOTIDE SEQUENCE</scope>
    <source>
        <strain evidence="3">CCFEE 5312</strain>
    </source>
</reference>
<comment type="caution">
    <text evidence="3">The sequence shown here is derived from an EMBL/GenBank/DDBJ whole genome shotgun (WGS) entry which is preliminary data.</text>
</comment>
<evidence type="ECO:0000313" key="3">
    <source>
        <dbReference type="EMBL" id="KAK3054588.1"/>
    </source>
</evidence>
<accession>A0AAJ0GDW3</accession>
<dbReference type="GO" id="GO:0045271">
    <property type="term" value="C:respiratory chain complex I"/>
    <property type="evidence" value="ECO:0007669"/>
    <property type="project" value="InterPro"/>
</dbReference>